<accession>A0A6M3K8T7</accession>
<dbReference type="EMBL" id="MT141482">
    <property type="protein sequence ID" value="QJA62822.1"/>
    <property type="molecule type" value="Genomic_DNA"/>
</dbReference>
<dbReference type="AlphaFoldDB" id="A0A6M3K8T7"/>
<reference evidence="2" key="1">
    <citation type="submission" date="2020-03" db="EMBL/GenBank/DDBJ databases">
        <title>The deep terrestrial virosphere.</title>
        <authorList>
            <person name="Holmfeldt K."/>
            <person name="Nilsson E."/>
            <person name="Simone D."/>
            <person name="Lopez-Fernandez M."/>
            <person name="Wu X."/>
            <person name="de Brujin I."/>
            <person name="Lundin D."/>
            <person name="Andersson A."/>
            <person name="Bertilsson S."/>
            <person name="Dopson M."/>
        </authorList>
    </citation>
    <scope>NUCLEOTIDE SEQUENCE</scope>
    <source>
        <strain evidence="2">MM415A01113</strain>
        <strain evidence="1">MM415B00724</strain>
    </source>
</reference>
<gene>
    <name evidence="2" type="ORF">MM415A01113_0005</name>
    <name evidence="1" type="ORF">MM415B00724_0025</name>
</gene>
<name>A0A6M3K8T7_9ZZZZ</name>
<organism evidence="2">
    <name type="scientific">viral metagenome</name>
    <dbReference type="NCBI Taxonomy" id="1070528"/>
    <lineage>
        <taxon>unclassified sequences</taxon>
        <taxon>metagenomes</taxon>
        <taxon>organismal metagenomes</taxon>
    </lineage>
</organism>
<dbReference type="EMBL" id="MT142325">
    <property type="protein sequence ID" value="QJA78205.1"/>
    <property type="molecule type" value="Genomic_DNA"/>
</dbReference>
<evidence type="ECO:0000313" key="1">
    <source>
        <dbReference type="EMBL" id="QJA62822.1"/>
    </source>
</evidence>
<protein>
    <submittedName>
        <fullName evidence="2">Uncharacterized protein</fullName>
    </submittedName>
</protein>
<evidence type="ECO:0000313" key="2">
    <source>
        <dbReference type="EMBL" id="QJA78205.1"/>
    </source>
</evidence>
<sequence>MSAIAVPLMIAGTGMSIIGQIQQGQAMSQAAKYNAQVAQAQAGAIQSAGAFEATVLEQTSAFEREALTKESAFEREALEKQSAVDRAKILREKTAMTSEQRTMYAKSGVRVGVGTPLEVMADTAAQYELDLAANRYNLALSKERISYEEAAGKERLRYGEDVGKERIRYETATGVSRSKSESAYQNLLAKQYKSASYWGAGSTLLTSAGIIGAMGGGGGTTKTYTGPMGQGKVIRFRGI</sequence>
<proteinExistence type="predicted"/>